<dbReference type="PATRIC" id="fig|454.4.peg.1713"/>
<dbReference type="STRING" id="454.Lisr_1572"/>
<evidence type="ECO:0008006" key="4">
    <source>
        <dbReference type="Google" id="ProtNLM"/>
    </source>
</evidence>
<feature type="chain" id="PRO_5006914929" description="DUF4189 domain-containing protein" evidence="1">
    <location>
        <begin position="21"/>
        <end position="146"/>
    </location>
</feature>
<evidence type="ECO:0000256" key="1">
    <source>
        <dbReference type="SAM" id="SignalP"/>
    </source>
</evidence>
<evidence type="ECO:0000313" key="2">
    <source>
        <dbReference type="EMBL" id="KTD21463.1"/>
    </source>
</evidence>
<keyword evidence="3" id="KW-1185">Reference proteome</keyword>
<accession>A0A0W0VN01</accession>
<organism evidence="2 3">
    <name type="scientific">Legionella israelensis</name>
    <dbReference type="NCBI Taxonomy" id="454"/>
    <lineage>
        <taxon>Bacteria</taxon>
        <taxon>Pseudomonadati</taxon>
        <taxon>Pseudomonadota</taxon>
        <taxon>Gammaproteobacteria</taxon>
        <taxon>Legionellales</taxon>
        <taxon>Legionellaceae</taxon>
        <taxon>Legionella</taxon>
    </lineage>
</organism>
<dbReference type="RefSeq" id="WP_058501924.1">
    <property type="nucleotide sequence ID" value="NZ_CAAAJA010000026.1"/>
</dbReference>
<dbReference type="EMBL" id="LNYH01000093">
    <property type="protein sequence ID" value="KTD21463.1"/>
    <property type="molecule type" value="Genomic_DNA"/>
</dbReference>
<evidence type="ECO:0000313" key="3">
    <source>
        <dbReference type="Proteomes" id="UP000054761"/>
    </source>
</evidence>
<dbReference type="Proteomes" id="UP000054761">
    <property type="component" value="Unassembled WGS sequence"/>
</dbReference>
<reference evidence="2 3" key="1">
    <citation type="submission" date="2015-11" db="EMBL/GenBank/DDBJ databases">
        <title>Genomic analysis of 38 Legionella species identifies large and diverse effector repertoires.</title>
        <authorList>
            <person name="Burstein D."/>
            <person name="Amaro F."/>
            <person name="Zusman T."/>
            <person name="Lifshitz Z."/>
            <person name="Cohen O."/>
            <person name="Gilbert J.A."/>
            <person name="Pupko T."/>
            <person name="Shuman H.A."/>
            <person name="Segal G."/>
        </authorList>
    </citation>
    <scope>NUCLEOTIDE SEQUENCE [LARGE SCALE GENOMIC DNA]</scope>
    <source>
        <strain evidence="2 3">Bercovier 4</strain>
    </source>
</reference>
<dbReference type="OrthoDB" id="5652118at2"/>
<sequence length="146" mass="16664">MHPFIRIAVFALLLVRPAFAVVVLHGENDYWRCVVSDAEQKHWAAQSAYRRTAINKAYDACKKMSDKPSSCKAAVENCEAFINGLTTRPMWQCMALDFYANPFTSNIYKRKYDAALAAQAYCKDNSDYPDSCYINLITCENLNKRI</sequence>
<feature type="signal peptide" evidence="1">
    <location>
        <begin position="1"/>
        <end position="20"/>
    </location>
</feature>
<comment type="caution">
    <text evidence="2">The sequence shown here is derived from an EMBL/GenBank/DDBJ whole genome shotgun (WGS) entry which is preliminary data.</text>
</comment>
<gene>
    <name evidence="2" type="ORF">Lisr_1572</name>
</gene>
<dbReference type="AlphaFoldDB" id="A0A0W0VN01"/>
<proteinExistence type="predicted"/>
<protein>
    <recommendedName>
        <fullName evidence="4">DUF4189 domain-containing protein</fullName>
    </recommendedName>
</protein>
<keyword evidence="1" id="KW-0732">Signal</keyword>
<name>A0A0W0VN01_9GAMM</name>